<evidence type="ECO:0000313" key="1">
    <source>
        <dbReference type="EMBL" id="BAC43444.1"/>
    </source>
</evidence>
<reference evidence="1" key="1">
    <citation type="submission" date="2002-11" db="EMBL/GenBank/DDBJ databases">
        <title>Arabidopsis thaliana full-length cDNA.</title>
        <authorList>
            <person name="Seki M."/>
            <person name="Iida K."/>
            <person name="Satou M."/>
            <person name="Sakurai T."/>
            <person name="Akiyama K."/>
            <person name="Ishida J."/>
            <person name="Nakajima M."/>
            <person name="Enju A."/>
            <person name="Kamiya A."/>
            <person name="Narusaka M."/>
            <person name="Carninci P."/>
            <person name="Kawai J."/>
            <person name="Hayashizaki Y."/>
            <person name="Shinozaki K."/>
        </authorList>
    </citation>
    <scope>NUCLEOTIDE SEQUENCE</scope>
</reference>
<protein>
    <submittedName>
        <fullName evidence="1">Uncharacterized protein</fullName>
    </submittedName>
</protein>
<proteinExistence type="evidence at transcript level"/>
<name>Q8GWG8_ARATH</name>
<dbReference type="EMBL" id="AK118856">
    <property type="protein sequence ID" value="BAC43444.1"/>
    <property type="molecule type" value="mRNA"/>
</dbReference>
<accession>Q8GWG8</accession>
<organism evidence="1">
    <name type="scientific">Arabidopsis thaliana</name>
    <name type="common">Mouse-ear cress</name>
    <dbReference type="NCBI Taxonomy" id="3702"/>
    <lineage>
        <taxon>Eukaryota</taxon>
        <taxon>Viridiplantae</taxon>
        <taxon>Streptophyta</taxon>
        <taxon>Embryophyta</taxon>
        <taxon>Tracheophyta</taxon>
        <taxon>Spermatophyta</taxon>
        <taxon>Magnoliopsida</taxon>
        <taxon>eudicotyledons</taxon>
        <taxon>Gunneridae</taxon>
        <taxon>Pentapetalae</taxon>
        <taxon>rosids</taxon>
        <taxon>malvids</taxon>
        <taxon>Brassicales</taxon>
        <taxon>Brassicaceae</taxon>
        <taxon>Camelineae</taxon>
        <taxon>Arabidopsis</taxon>
    </lineage>
</organism>
<dbReference type="AlphaFoldDB" id="Q8GWG8"/>
<sequence>MLTYLEAMRRPKKHMVNTFAIGITAILMVPSTDPPPAATGISMESAKAARIRAIILRILRVDLG</sequence>